<dbReference type="AlphaFoldDB" id="A0A9P8D352"/>
<proteinExistence type="predicted"/>
<name>A0A9P8D352_MORAP</name>
<dbReference type="EMBL" id="JAIFTL010000002">
    <property type="protein sequence ID" value="KAG9327671.1"/>
    <property type="molecule type" value="Genomic_DNA"/>
</dbReference>
<evidence type="ECO:0000256" key="1">
    <source>
        <dbReference type="SAM" id="MobiDB-lite"/>
    </source>
</evidence>
<dbReference type="Proteomes" id="UP000717515">
    <property type="component" value="Unassembled WGS sequence"/>
</dbReference>
<feature type="compositionally biased region" description="Basic and acidic residues" evidence="1">
    <location>
        <begin position="135"/>
        <end position="171"/>
    </location>
</feature>
<feature type="compositionally biased region" description="Acidic residues" evidence="1">
    <location>
        <begin position="172"/>
        <end position="186"/>
    </location>
</feature>
<dbReference type="Pfam" id="PF00397">
    <property type="entry name" value="WW"/>
    <property type="match status" value="1"/>
</dbReference>
<dbReference type="Gene3D" id="2.20.70.10">
    <property type="match status" value="1"/>
</dbReference>
<protein>
    <recommendedName>
        <fullName evidence="2">WW domain-containing protein</fullName>
    </recommendedName>
</protein>
<feature type="compositionally biased region" description="Basic residues" evidence="1">
    <location>
        <begin position="119"/>
        <end position="134"/>
    </location>
</feature>
<reference evidence="3" key="1">
    <citation type="submission" date="2021-07" db="EMBL/GenBank/DDBJ databases">
        <title>Draft genome of Mortierella alpina, strain LL118, isolated from an aspen leaf litter sample.</title>
        <authorList>
            <person name="Yang S."/>
            <person name="Vinatzer B.A."/>
        </authorList>
    </citation>
    <scope>NUCLEOTIDE SEQUENCE</scope>
    <source>
        <strain evidence="3">LL118</strain>
    </source>
</reference>
<evidence type="ECO:0000259" key="2">
    <source>
        <dbReference type="PROSITE" id="PS50020"/>
    </source>
</evidence>
<comment type="caution">
    <text evidence="3">The sequence shown here is derived from an EMBL/GenBank/DDBJ whole genome shotgun (WGS) entry which is preliminary data.</text>
</comment>
<evidence type="ECO:0000313" key="4">
    <source>
        <dbReference type="Proteomes" id="UP000717515"/>
    </source>
</evidence>
<dbReference type="InterPro" id="IPR036020">
    <property type="entry name" value="WW_dom_sf"/>
</dbReference>
<dbReference type="InterPro" id="IPR001202">
    <property type="entry name" value="WW_dom"/>
</dbReference>
<gene>
    <name evidence="3" type="ORF">KVV02_006375</name>
</gene>
<feature type="domain" description="WW" evidence="2">
    <location>
        <begin position="3"/>
        <end position="37"/>
    </location>
</feature>
<feature type="region of interest" description="Disordered" evidence="1">
    <location>
        <begin position="117"/>
        <end position="186"/>
    </location>
</feature>
<dbReference type="PROSITE" id="PS01159">
    <property type="entry name" value="WW_DOMAIN_1"/>
    <property type="match status" value="1"/>
</dbReference>
<accession>A0A9P8D352</accession>
<organism evidence="3 4">
    <name type="scientific">Mortierella alpina</name>
    <name type="common">Oleaginous fungus</name>
    <name type="synonym">Mortierella renispora</name>
    <dbReference type="NCBI Taxonomy" id="64518"/>
    <lineage>
        <taxon>Eukaryota</taxon>
        <taxon>Fungi</taxon>
        <taxon>Fungi incertae sedis</taxon>
        <taxon>Mucoromycota</taxon>
        <taxon>Mortierellomycotina</taxon>
        <taxon>Mortierellomycetes</taxon>
        <taxon>Mortierellales</taxon>
        <taxon>Mortierellaceae</taxon>
        <taxon>Mortierella</taxon>
    </lineage>
</organism>
<dbReference type="SMART" id="SM00456">
    <property type="entry name" value="WW"/>
    <property type="match status" value="1"/>
</dbReference>
<dbReference type="SUPFAM" id="SSF51045">
    <property type="entry name" value="WW domain"/>
    <property type="match status" value="1"/>
</dbReference>
<evidence type="ECO:0000313" key="3">
    <source>
        <dbReference type="EMBL" id="KAG9327671.1"/>
    </source>
</evidence>
<dbReference type="PROSITE" id="PS50020">
    <property type="entry name" value="WW_DOMAIN_2"/>
    <property type="match status" value="1"/>
</dbReference>
<sequence length="186" mass="21636">MTLPLPLGWNSHYDPLMQRTYYVESATGRTQWEFPHAPAQQPTGHPPHVQPVQALDGSTQYYPVPHTEGHLLQGGCTAPYTSHMGHPYSTYQPQCAATPVPAVSYTYRDDHHFEYHDKEHKRHRQDHKDKHHKSYKEDKDRKDRKESKGSKDGMNGKDGNGEKTEKQRKKEEEDEIWEEVLGEIFF</sequence>